<keyword evidence="4" id="KW-0819">tRNA processing</keyword>
<dbReference type="Proteomes" id="UP001168098">
    <property type="component" value="Unassembled WGS sequence"/>
</dbReference>
<proteinExistence type="inferred from homology"/>
<dbReference type="GO" id="GO:0016432">
    <property type="term" value="F:tRNA-uridine aminocarboxypropyltransferase activity"/>
    <property type="evidence" value="ECO:0007669"/>
    <property type="project" value="UniProtKB-EC"/>
</dbReference>
<dbReference type="InterPro" id="IPR039262">
    <property type="entry name" value="DTWD2/TAPT"/>
</dbReference>
<evidence type="ECO:0000259" key="7">
    <source>
        <dbReference type="SMART" id="SM01144"/>
    </source>
</evidence>
<keyword evidence="3" id="KW-0949">S-adenosyl-L-methionine</keyword>
<comment type="caution">
    <text evidence="8">The sequence shown here is derived from an EMBL/GenBank/DDBJ whole genome shotgun (WGS) entry which is preliminary data.</text>
</comment>
<dbReference type="InterPro" id="IPR005636">
    <property type="entry name" value="DTW"/>
</dbReference>
<evidence type="ECO:0000313" key="9">
    <source>
        <dbReference type="Proteomes" id="UP001168098"/>
    </source>
</evidence>
<organism evidence="8 9">
    <name type="scientific">Vitis rotundifolia</name>
    <name type="common">Muscadine grape</name>
    <dbReference type="NCBI Taxonomy" id="103349"/>
    <lineage>
        <taxon>Eukaryota</taxon>
        <taxon>Viridiplantae</taxon>
        <taxon>Streptophyta</taxon>
        <taxon>Embryophyta</taxon>
        <taxon>Tracheophyta</taxon>
        <taxon>Spermatophyta</taxon>
        <taxon>Magnoliopsida</taxon>
        <taxon>eudicotyledons</taxon>
        <taxon>Gunneridae</taxon>
        <taxon>Pentapetalae</taxon>
        <taxon>rosids</taxon>
        <taxon>Vitales</taxon>
        <taxon>Vitaceae</taxon>
        <taxon>Viteae</taxon>
        <taxon>Vitis</taxon>
    </lineage>
</organism>
<dbReference type="GO" id="GO:0008033">
    <property type="term" value="P:tRNA processing"/>
    <property type="evidence" value="ECO:0007669"/>
    <property type="project" value="UniProtKB-KW"/>
</dbReference>
<dbReference type="EC" id="2.5.1.25" evidence="1"/>
<dbReference type="PANTHER" id="PTHR21392:SF0">
    <property type="entry name" value="TRNA-URIDINE AMINOCARBOXYPROPYLTRANSFERASE 2"/>
    <property type="match status" value="1"/>
</dbReference>
<dbReference type="SMART" id="SM01144">
    <property type="entry name" value="DTW"/>
    <property type="match status" value="1"/>
</dbReference>
<evidence type="ECO:0000256" key="6">
    <source>
        <dbReference type="ARBA" id="ARBA00048718"/>
    </source>
</evidence>
<dbReference type="Pfam" id="PF03942">
    <property type="entry name" value="DTW"/>
    <property type="match status" value="1"/>
</dbReference>
<reference evidence="8 9" key="1">
    <citation type="journal article" date="2023" name="BMC Biotechnol.">
        <title>Vitis rotundifolia cv Carlos genome sequencing.</title>
        <authorList>
            <person name="Huff M."/>
            <person name="Hulse-Kemp A."/>
            <person name="Scheffler B."/>
            <person name="Youngblood R."/>
            <person name="Simpson S."/>
            <person name="Babiker E."/>
            <person name="Staton M."/>
        </authorList>
    </citation>
    <scope>NUCLEOTIDE SEQUENCE [LARGE SCALE GENOMIC DNA]</scope>
    <source>
        <tissue evidence="8">Leaf</tissue>
    </source>
</reference>
<keyword evidence="2" id="KW-0808">Transferase</keyword>
<keyword evidence="9" id="KW-1185">Reference proteome</keyword>
<dbReference type="PANTHER" id="PTHR21392">
    <property type="entry name" value="TRNA-URIDINE AMINOCARBOXYPROPYLTRANSFERASE 2"/>
    <property type="match status" value="1"/>
</dbReference>
<evidence type="ECO:0000256" key="1">
    <source>
        <dbReference type="ARBA" id="ARBA00012386"/>
    </source>
</evidence>
<dbReference type="AlphaFoldDB" id="A0AA39DSL5"/>
<protein>
    <recommendedName>
        <fullName evidence="1">tRNA-uridine aminocarboxypropyltransferase</fullName>
        <ecNumber evidence="1">2.5.1.25</ecNumber>
    </recommendedName>
</protein>
<name>A0AA39DSL5_VITRO</name>
<evidence type="ECO:0000256" key="2">
    <source>
        <dbReference type="ARBA" id="ARBA00022679"/>
    </source>
</evidence>
<dbReference type="EMBL" id="JARBHA010000008">
    <property type="protein sequence ID" value="KAJ9695861.1"/>
    <property type="molecule type" value="Genomic_DNA"/>
</dbReference>
<comment type="catalytic activity">
    <reaction evidence="6">
        <text>a uridine in tRNA + S-adenosyl-L-methionine = a 3-[(3S)-3-amino-3-carboxypropyl]uridine in tRNA + S-methyl-5'-thioadenosine + H(+)</text>
        <dbReference type="Rhea" id="RHEA:62432"/>
        <dbReference type="Rhea" id="RHEA-COMP:13339"/>
        <dbReference type="Rhea" id="RHEA-COMP:16092"/>
        <dbReference type="ChEBI" id="CHEBI:15378"/>
        <dbReference type="ChEBI" id="CHEBI:17509"/>
        <dbReference type="ChEBI" id="CHEBI:59789"/>
        <dbReference type="ChEBI" id="CHEBI:65315"/>
        <dbReference type="ChEBI" id="CHEBI:82930"/>
        <dbReference type="EC" id="2.5.1.25"/>
    </reaction>
</comment>
<evidence type="ECO:0000256" key="4">
    <source>
        <dbReference type="ARBA" id="ARBA00022694"/>
    </source>
</evidence>
<accession>A0AA39DSL5</accession>
<sequence length="260" mass="28775">MDLEGELTHLDLSDADAASSSGVDGGSESRRRICDNCSRPENVCLCGSLPSEPISTATQIVILHHPHEHRHKLSTVPILTKCLLNTHTIVGRRLRHGSSAMLDSLHSSSSTDQLPRAIYLFPGPTSTHISQLNPKPGTVLILFDATWKHAKEMVDASAEYLSTFAIRACLDCDFGETGGSIFDSELILRKEPFRGCVSTMEAAARALRFLEPNGPGIESRLLNVLREMVRFQTSHLKPMKPRPKLLKKVNLRKNKNDEIF</sequence>
<gene>
    <name evidence="8" type="ORF">PVL29_011037</name>
</gene>
<evidence type="ECO:0000313" key="8">
    <source>
        <dbReference type="EMBL" id="KAJ9695861.1"/>
    </source>
</evidence>
<feature type="domain" description="DTW" evidence="7">
    <location>
        <begin position="30"/>
        <end position="237"/>
    </location>
</feature>
<evidence type="ECO:0000256" key="3">
    <source>
        <dbReference type="ARBA" id="ARBA00022691"/>
    </source>
</evidence>
<evidence type="ECO:0000256" key="5">
    <source>
        <dbReference type="ARBA" id="ARBA00034489"/>
    </source>
</evidence>
<comment type="similarity">
    <text evidence="5">Belongs to the TDD superfamily. DTWD2 family.</text>
</comment>